<proteinExistence type="predicted"/>
<keyword evidence="2" id="KW-1185">Reference proteome</keyword>
<protein>
    <submittedName>
        <fullName evidence="1">Uncharacterized protein</fullName>
    </submittedName>
</protein>
<evidence type="ECO:0000313" key="2">
    <source>
        <dbReference type="Proteomes" id="UP000093629"/>
    </source>
</evidence>
<gene>
    <name evidence="1" type="ORF">A5636_19570</name>
</gene>
<accession>A0A1A3NBG9</accession>
<evidence type="ECO:0000313" key="1">
    <source>
        <dbReference type="EMBL" id="OBK19136.1"/>
    </source>
</evidence>
<comment type="caution">
    <text evidence="1">The sequence shown here is derived from an EMBL/GenBank/DDBJ whole genome shotgun (WGS) entry which is preliminary data.</text>
</comment>
<dbReference type="Proteomes" id="UP000093629">
    <property type="component" value="Unassembled WGS sequence"/>
</dbReference>
<dbReference type="RefSeq" id="WP_065157246.1">
    <property type="nucleotide sequence ID" value="NZ_LZLQ01000020.1"/>
</dbReference>
<reference evidence="1 2" key="1">
    <citation type="submission" date="2016-06" db="EMBL/GenBank/DDBJ databases">
        <authorList>
            <person name="Kjaerup R.B."/>
            <person name="Dalgaard T.S."/>
            <person name="Juul-Madsen H.R."/>
        </authorList>
    </citation>
    <scope>NUCLEOTIDE SEQUENCE [LARGE SCALE GENOMIC DNA]</scope>
    <source>
        <strain evidence="1 2">1245139.5</strain>
    </source>
</reference>
<sequence length="74" mass="7330">MKAAAAVDGRVAVITGAGSGVGEQYGCCWSPALVVNDFGWAGNILNVAGPPNGYTGPSGPAGEMSELFAIVMSN</sequence>
<dbReference type="EMBL" id="LZLQ01000020">
    <property type="protein sequence ID" value="OBK19136.1"/>
    <property type="molecule type" value="Genomic_DNA"/>
</dbReference>
<name>A0A1A3NBG9_MYCAS</name>
<organism evidence="1 2">
    <name type="scientific">Mycobacterium asiaticum</name>
    <dbReference type="NCBI Taxonomy" id="1790"/>
    <lineage>
        <taxon>Bacteria</taxon>
        <taxon>Bacillati</taxon>
        <taxon>Actinomycetota</taxon>
        <taxon>Actinomycetes</taxon>
        <taxon>Mycobacteriales</taxon>
        <taxon>Mycobacteriaceae</taxon>
        <taxon>Mycobacterium</taxon>
    </lineage>
</organism>
<dbReference type="AlphaFoldDB" id="A0A1A3NBG9"/>